<reference evidence="2" key="1">
    <citation type="journal article" date="2020" name="Stud. Mycol.">
        <title>101 Dothideomycetes genomes: a test case for predicting lifestyles and emergence of pathogens.</title>
        <authorList>
            <person name="Haridas S."/>
            <person name="Albert R."/>
            <person name="Binder M."/>
            <person name="Bloem J."/>
            <person name="Labutti K."/>
            <person name="Salamov A."/>
            <person name="Andreopoulos B."/>
            <person name="Baker S."/>
            <person name="Barry K."/>
            <person name="Bills G."/>
            <person name="Bluhm B."/>
            <person name="Cannon C."/>
            <person name="Castanera R."/>
            <person name="Culley D."/>
            <person name="Daum C."/>
            <person name="Ezra D."/>
            <person name="Gonzalez J."/>
            <person name="Henrissat B."/>
            <person name="Kuo A."/>
            <person name="Liang C."/>
            <person name="Lipzen A."/>
            <person name="Lutzoni F."/>
            <person name="Magnuson J."/>
            <person name="Mondo S."/>
            <person name="Nolan M."/>
            <person name="Ohm R."/>
            <person name="Pangilinan J."/>
            <person name="Park H.-J."/>
            <person name="Ramirez L."/>
            <person name="Alfaro M."/>
            <person name="Sun H."/>
            <person name="Tritt A."/>
            <person name="Yoshinaga Y."/>
            <person name="Zwiers L.-H."/>
            <person name="Turgeon B."/>
            <person name="Goodwin S."/>
            <person name="Spatafora J."/>
            <person name="Crous P."/>
            <person name="Grigoriev I."/>
        </authorList>
    </citation>
    <scope>NUCLEOTIDE SEQUENCE</scope>
    <source>
        <strain evidence="2">CBS 122367</strain>
    </source>
</reference>
<protein>
    <submittedName>
        <fullName evidence="2">Uncharacterized protein</fullName>
    </submittedName>
</protein>
<evidence type="ECO:0000256" key="1">
    <source>
        <dbReference type="SAM" id="MobiDB-lite"/>
    </source>
</evidence>
<feature type="region of interest" description="Disordered" evidence="1">
    <location>
        <begin position="1"/>
        <end position="25"/>
    </location>
</feature>
<dbReference type="Proteomes" id="UP000799291">
    <property type="component" value="Unassembled WGS sequence"/>
</dbReference>
<evidence type="ECO:0000313" key="3">
    <source>
        <dbReference type="Proteomes" id="UP000799291"/>
    </source>
</evidence>
<sequence length="257" mass="29549">MTLEFEKASTVSKSSKSDMEPFPSLNDHSLGAVQIGMVAYNRAMQLPTPSSLQREPTLPGYLDPLRYRVDKLTPEKAIAHISETELTYDDPTAFGSHQAEEPPHRIVQRFLPPRLRKWHSNQGALTVLPHISLISISSTRSLPPSRLRAELIVLQQVQLIPHFYERKELRPLLENFCFNSEKNKCKDRALHIMMKGPVWKPRIRGPQDLVRTWPSGCCSLESDLIEEAKIWCDEKALKEVAMVWGVGRRLWIWWSEC</sequence>
<name>A0A6G1IKW0_9PLEO</name>
<accession>A0A6G1IKW0</accession>
<proteinExistence type="predicted"/>
<dbReference type="EMBL" id="MU005608">
    <property type="protein sequence ID" value="KAF2678884.1"/>
    <property type="molecule type" value="Genomic_DNA"/>
</dbReference>
<organism evidence="2 3">
    <name type="scientific">Lentithecium fluviatile CBS 122367</name>
    <dbReference type="NCBI Taxonomy" id="1168545"/>
    <lineage>
        <taxon>Eukaryota</taxon>
        <taxon>Fungi</taxon>
        <taxon>Dikarya</taxon>
        <taxon>Ascomycota</taxon>
        <taxon>Pezizomycotina</taxon>
        <taxon>Dothideomycetes</taxon>
        <taxon>Pleosporomycetidae</taxon>
        <taxon>Pleosporales</taxon>
        <taxon>Massarineae</taxon>
        <taxon>Lentitheciaceae</taxon>
        <taxon>Lentithecium</taxon>
    </lineage>
</organism>
<evidence type="ECO:0000313" key="2">
    <source>
        <dbReference type="EMBL" id="KAF2678884.1"/>
    </source>
</evidence>
<dbReference type="AlphaFoldDB" id="A0A6G1IKW0"/>
<gene>
    <name evidence="2" type="ORF">K458DRAFT_422769</name>
</gene>
<keyword evidence="3" id="KW-1185">Reference proteome</keyword>